<gene>
    <name evidence="2" type="ORF">FB45DRAFT_1127679</name>
</gene>
<name>A0AAD7B3U6_9AGAR</name>
<evidence type="ECO:0000256" key="1">
    <source>
        <dbReference type="SAM" id="Coils"/>
    </source>
</evidence>
<proteinExistence type="predicted"/>
<evidence type="ECO:0008006" key="4">
    <source>
        <dbReference type="Google" id="ProtNLM"/>
    </source>
</evidence>
<evidence type="ECO:0000313" key="2">
    <source>
        <dbReference type="EMBL" id="KAJ7608977.1"/>
    </source>
</evidence>
<protein>
    <recommendedName>
        <fullName evidence="4">F-box domain-containing protein</fullName>
    </recommendedName>
</protein>
<sequence>MSSSRCSNCGQVPEQTTLDSEQSCELKSAVAPGTRFHSLYNSNEAPEPSETPLVLSISSKIEIQLAALDTEISRLRERLSHLEADRAFLAPFRGAKERVLAPIRRLPSEILEEIFMWSLPILKDAMYYQDRTIKLSPWVLTHVCSSWRAVAISASALWSLLILHYDERRYAPHAIEVQVQRARKLKIHFYASLERDTDSQIQMLRYLIEHSARWEEACLGVTADLAPLLLSLRDRIPALRKIWLDVDRRRWRRSRTGG</sequence>
<organism evidence="2 3">
    <name type="scientific">Roridomyces roridus</name>
    <dbReference type="NCBI Taxonomy" id="1738132"/>
    <lineage>
        <taxon>Eukaryota</taxon>
        <taxon>Fungi</taxon>
        <taxon>Dikarya</taxon>
        <taxon>Basidiomycota</taxon>
        <taxon>Agaricomycotina</taxon>
        <taxon>Agaricomycetes</taxon>
        <taxon>Agaricomycetidae</taxon>
        <taxon>Agaricales</taxon>
        <taxon>Marasmiineae</taxon>
        <taxon>Mycenaceae</taxon>
        <taxon>Roridomyces</taxon>
    </lineage>
</organism>
<dbReference type="EMBL" id="JARKIF010000042">
    <property type="protein sequence ID" value="KAJ7608977.1"/>
    <property type="molecule type" value="Genomic_DNA"/>
</dbReference>
<keyword evidence="1" id="KW-0175">Coiled coil</keyword>
<comment type="caution">
    <text evidence="2">The sequence shown here is derived from an EMBL/GenBank/DDBJ whole genome shotgun (WGS) entry which is preliminary data.</text>
</comment>
<dbReference type="Proteomes" id="UP001221142">
    <property type="component" value="Unassembled WGS sequence"/>
</dbReference>
<feature type="coiled-coil region" evidence="1">
    <location>
        <begin position="58"/>
        <end position="85"/>
    </location>
</feature>
<dbReference type="AlphaFoldDB" id="A0AAD7B3U6"/>
<keyword evidence="3" id="KW-1185">Reference proteome</keyword>
<reference evidence="2" key="1">
    <citation type="submission" date="2023-03" db="EMBL/GenBank/DDBJ databases">
        <title>Massive genome expansion in bonnet fungi (Mycena s.s.) driven by repeated elements and novel gene families across ecological guilds.</title>
        <authorList>
            <consortium name="Lawrence Berkeley National Laboratory"/>
            <person name="Harder C.B."/>
            <person name="Miyauchi S."/>
            <person name="Viragh M."/>
            <person name="Kuo A."/>
            <person name="Thoen E."/>
            <person name="Andreopoulos B."/>
            <person name="Lu D."/>
            <person name="Skrede I."/>
            <person name="Drula E."/>
            <person name="Henrissat B."/>
            <person name="Morin E."/>
            <person name="Kohler A."/>
            <person name="Barry K."/>
            <person name="LaButti K."/>
            <person name="Morin E."/>
            <person name="Salamov A."/>
            <person name="Lipzen A."/>
            <person name="Mereny Z."/>
            <person name="Hegedus B."/>
            <person name="Baldrian P."/>
            <person name="Stursova M."/>
            <person name="Weitz H."/>
            <person name="Taylor A."/>
            <person name="Grigoriev I.V."/>
            <person name="Nagy L.G."/>
            <person name="Martin F."/>
            <person name="Kauserud H."/>
        </authorList>
    </citation>
    <scope>NUCLEOTIDE SEQUENCE</scope>
    <source>
        <strain evidence="2">9284</strain>
    </source>
</reference>
<evidence type="ECO:0000313" key="3">
    <source>
        <dbReference type="Proteomes" id="UP001221142"/>
    </source>
</evidence>
<accession>A0AAD7B3U6</accession>